<dbReference type="SMART" id="SM00874">
    <property type="entry name" value="B5"/>
    <property type="match status" value="1"/>
</dbReference>
<evidence type="ECO:0000256" key="16">
    <source>
        <dbReference type="PROSITE-ProRule" id="PRU00209"/>
    </source>
</evidence>
<dbReference type="InterPro" id="IPR020825">
    <property type="entry name" value="Phe-tRNA_synthase-like_B3/B4"/>
</dbReference>
<dbReference type="InterPro" id="IPR045864">
    <property type="entry name" value="aa-tRNA-synth_II/BPL/LPL"/>
</dbReference>
<dbReference type="InterPro" id="IPR002547">
    <property type="entry name" value="tRNA-bd_dom"/>
</dbReference>
<evidence type="ECO:0000256" key="4">
    <source>
        <dbReference type="ARBA" id="ARBA00022490"/>
    </source>
</evidence>
<evidence type="ECO:0000256" key="13">
    <source>
        <dbReference type="ARBA" id="ARBA00023146"/>
    </source>
</evidence>
<evidence type="ECO:0000256" key="6">
    <source>
        <dbReference type="ARBA" id="ARBA00022598"/>
    </source>
</evidence>
<dbReference type="SUPFAM" id="SSF55681">
    <property type="entry name" value="Class II aaRS and biotin synthetases"/>
    <property type="match status" value="1"/>
</dbReference>
<keyword evidence="6 15" id="KW-0436">Ligase</keyword>
<dbReference type="FunFam" id="2.40.50.140:FF:000045">
    <property type="entry name" value="Phenylalanine--tRNA ligase beta subunit"/>
    <property type="match status" value="1"/>
</dbReference>
<evidence type="ECO:0000313" key="20">
    <source>
        <dbReference type="EMBL" id="CDX00257.1"/>
    </source>
</evidence>
<dbReference type="CDD" id="cd00769">
    <property type="entry name" value="PheRS_beta_core"/>
    <property type="match status" value="1"/>
</dbReference>
<name>A0A098AVW5_DESHA</name>
<feature type="domain" description="TRNA-binding" evidence="17">
    <location>
        <begin position="39"/>
        <end position="153"/>
    </location>
</feature>
<dbReference type="InterPro" id="IPR005146">
    <property type="entry name" value="B3/B4_tRNA-bd"/>
</dbReference>
<comment type="subunit">
    <text evidence="3 15">Tetramer of two alpha and two beta subunits.</text>
</comment>
<dbReference type="Gene3D" id="3.30.930.10">
    <property type="entry name" value="Bira Bifunctional Protein, Domain 2"/>
    <property type="match status" value="1"/>
</dbReference>
<feature type="binding site" evidence="15">
    <location>
        <position position="460"/>
    </location>
    <ligand>
        <name>Mg(2+)</name>
        <dbReference type="ChEBI" id="CHEBI:18420"/>
        <note>shared with alpha subunit</note>
    </ligand>
</feature>
<feature type="binding site" evidence="15">
    <location>
        <position position="470"/>
    </location>
    <ligand>
        <name>Mg(2+)</name>
        <dbReference type="ChEBI" id="CHEBI:18420"/>
        <note>shared with alpha subunit</note>
    </ligand>
</feature>
<dbReference type="Pfam" id="PF03147">
    <property type="entry name" value="FDX-ACB"/>
    <property type="match status" value="1"/>
</dbReference>
<dbReference type="AlphaFoldDB" id="A0A098AVW5"/>
<comment type="catalytic activity">
    <reaction evidence="14 15">
        <text>tRNA(Phe) + L-phenylalanine + ATP = L-phenylalanyl-tRNA(Phe) + AMP + diphosphate + H(+)</text>
        <dbReference type="Rhea" id="RHEA:19413"/>
        <dbReference type="Rhea" id="RHEA-COMP:9668"/>
        <dbReference type="Rhea" id="RHEA-COMP:9699"/>
        <dbReference type="ChEBI" id="CHEBI:15378"/>
        <dbReference type="ChEBI" id="CHEBI:30616"/>
        <dbReference type="ChEBI" id="CHEBI:33019"/>
        <dbReference type="ChEBI" id="CHEBI:58095"/>
        <dbReference type="ChEBI" id="CHEBI:78442"/>
        <dbReference type="ChEBI" id="CHEBI:78531"/>
        <dbReference type="ChEBI" id="CHEBI:456215"/>
        <dbReference type="EC" id="6.1.1.20"/>
    </reaction>
</comment>
<dbReference type="PROSITE" id="PS51483">
    <property type="entry name" value="B5"/>
    <property type="match status" value="1"/>
</dbReference>
<evidence type="ECO:0000256" key="8">
    <source>
        <dbReference type="ARBA" id="ARBA00022741"/>
    </source>
</evidence>
<evidence type="ECO:0000256" key="3">
    <source>
        <dbReference type="ARBA" id="ARBA00011209"/>
    </source>
</evidence>
<dbReference type="PANTHER" id="PTHR10947">
    <property type="entry name" value="PHENYLALANYL-TRNA SYNTHETASE BETA CHAIN AND LEUCINE-RICH REPEAT-CONTAINING PROTEIN 47"/>
    <property type="match status" value="1"/>
</dbReference>
<dbReference type="InterPro" id="IPR005147">
    <property type="entry name" value="tRNA_synthase_B5-dom"/>
</dbReference>
<dbReference type="SUPFAM" id="SSF50249">
    <property type="entry name" value="Nucleic acid-binding proteins"/>
    <property type="match status" value="1"/>
</dbReference>
<evidence type="ECO:0000256" key="5">
    <source>
        <dbReference type="ARBA" id="ARBA00022555"/>
    </source>
</evidence>
<evidence type="ECO:0000256" key="11">
    <source>
        <dbReference type="ARBA" id="ARBA00022884"/>
    </source>
</evidence>
<dbReference type="GO" id="GO:0009328">
    <property type="term" value="C:phenylalanine-tRNA ligase complex"/>
    <property type="evidence" value="ECO:0007669"/>
    <property type="project" value="TreeGrafter"/>
</dbReference>
<dbReference type="SUPFAM" id="SSF46955">
    <property type="entry name" value="Putative DNA-binding domain"/>
    <property type="match status" value="1"/>
</dbReference>
<protein>
    <recommendedName>
        <fullName evidence="15">Phenylalanine--tRNA ligase beta subunit</fullName>
        <ecNumber evidence="15">6.1.1.20</ecNumber>
    </recommendedName>
    <alternativeName>
        <fullName evidence="15">Phenylalanyl-tRNA synthetase beta subunit</fullName>
        <shortName evidence="15">PheRS</shortName>
    </alternativeName>
</protein>
<evidence type="ECO:0000259" key="17">
    <source>
        <dbReference type="PROSITE" id="PS50886"/>
    </source>
</evidence>
<evidence type="ECO:0000256" key="12">
    <source>
        <dbReference type="ARBA" id="ARBA00022917"/>
    </source>
</evidence>
<dbReference type="Pfam" id="PF01588">
    <property type="entry name" value="tRNA_bind"/>
    <property type="match status" value="1"/>
</dbReference>
<dbReference type="FunFam" id="3.30.70.380:FF:000001">
    <property type="entry name" value="Phenylalanine--tRNA ligase beta subunit"/>
    <property type="match status" value="1"/>
</dbReference>
<dbReference type="GO" id="GO:0004826">
    <property type="term" value="F:phenylalanine-tRNA ligase activity"/>
    <property type="evidence" value="ECO:0007669"/>
    <property type="project" value="UniProtKB-UniRule"/>
</dbReference>
<dbReference type="Pfam" id="PF03483">
    <property type="entry name" value="B3_4"/>
    <property type="match status" value="1"/>
</dbReference>
<dbReference type="SMART" id="SM00873">
    <property type="entry name" value="B3_4"/>
    <property type="match status" value="1"/>
</dbReference>
<evidence type="ECO:0000259" key="19">
    <source>
        <dbReference type="PROSITE" id="PS51483"/>
    </source>
</evidence>
<evidence type="ECO:0000256" key="1">
    <source>
        <dbReference type="ARBA" id="ARBA00004496"/>
    </source>
</evidence>
<keyword evidence="12 15" id="KW-0648">Protein biosynthesis</keyword>
<dbReference type="InterPro" id="IPR004532">
    <property type="entry name" value="Phe-tRNA-ligase_IIc_bsu_bact"/>
</dbReference>
<dbReference type="InterPro" id="IPR041616">
    <property type="entry name" value="PheRS_beta_core"/>
</dbReference>
<dbReference type="SUPFAM" id="SSF54991">
    <property type="entry name" value="Anticodon-binding domain of PheRS"/>
    <property type="match status" value="1"/>
</dbReference>
<dbReference type="Gene3D" id="3.30.70.380">
    <property type="entry name" value="Ferrodoxin-fold anticodon-binding domain"/>
    <property type="match status" value="1"/>
</dbReference>
<dbReference type="HAMAP" id="MF_00283">
    <property type="entry name" value="Phe_tRNA_synth_beta1"/>
    <property type="match status" value="1"/>
</dbReference>
<dbReference type="InterPro" id="IPR033714">
    <property type="entry name" value="tRNA_bind_bactPheRS"/>
</dbReference>
<dbReference type="GO" id="GO:0006432">
    <property type="term" value="P:phenylalanyl-tRNA aminoacylation"/>
    <property type="evidence" value="ECO:0007669"/>
    <property type="project" value="UniProtKB-UniRule"/>
</dbReference>
<keyword evidence="10 15" id="KW-0460">Magnesium</keyword>
<dbReference type="PROSITE" id="PS50886">
    <property type="entry name" value="TRBD"/>
    <property type="match status" value="1"/>
</dbReference>
<dbReference type="InterPro" id="IPR045060">
    <property type="entry name" value="Phe-tRNA-ligase_IIc_bsu"/>
</dbReference>
<evidence type="ECO:0000256" key="15">
    <source>
        <dbReference type="HAMAP-Rule" id="MF_00283"/>
    </source>
</evidence>
<dbReference type="GO" id="GO:0000287">
    <property type="term" value="F:magnesium ion binding"/>
    <property type="evidence" value="ECO:0007669"/>
    <property type="project" value="UniProtKB-UniRule"/>
</dbReference>
<dbReference type="InterPro" id="IPR012340">
    <property type="entry name" value="NA-bd_OB-fold"/>
</dbReference>
<keyword evidence="13 15" id="KW-0030">Aminoacyl-tRNA synthetase</keyword>
<dbReference type="SMART" id="SM00896">
    <property type="entry name" value="FDX-ACB"/>
    <property type="match status" value="1"/>
</dbReference>
<dbReference type="RefSeq" id="WP_018214542.1">
    <property type="nucleotide sequence ID" value="NZ_LK996017.1"/>
</dbReference>
<keyword evidence="11 16" id="KW-0694">RNA-binding</keyword>
<keyword evidence="8 15" id="KW-0547">Nucleotide-binding</keyword>
<dbReference type="NCBIfam" id="TIGR00472">
    <property type="entry name" value="pheT_bact"/>
    <property type="match status" value="1"/>
</dbReference>
<dbReference type="EC" id="6.1.1.20" evidence="15"/>
<evidence type="ECO:0000256" key="10">
    <source>
        <dbReference type="ARBA" id="ARBA00022842"/>
    </source>
</evidence>
<dbReference type="FunFam" id="3.50.40.10:FF:000001">
    <property type="entry name" value="Phenylalanine--tRNA ligase beta subunit"/>
    <property type="match status" value="1"/>
</dbReference>
<keyword evidence="9 15" id="KW-0067">ATP-binding</keyword>
<feature type="domain" description="B5" evidence="19">
    <location>
        <begin position="407"/>
        <end position="482"/>
    </location>
</feature>
<dbReference type="Gene3D" id="3.30.56.10">
    <property type="match status" value="2"/>
</dbReference>
<dbReference type="Gene3D" id="3.50.40.10">
    <property type="entry name" value="Phenylalanyl-trna Synthetase, Chain B, domain 3"/>
    <property type="match status" value="1"/>
</dbReference>
<comment type="similarity">
    <text evidence="2 15">Belongs to the phenylalanyl-tRNA synthetase beta subunit family. Type 1 subfamily.</text>
</comment>
<dbReference type="Pfam" id="PF17759">
    <property type="entry name" value="tRNA_synthFbeta"/>
    <property type="match status" value="1"/>
</dbReference>
<proteinExistence type="inferred from homology"/>
<sequence length="801" mass="88764">MKVSLEWLREYVDIAQTAEDLAESLTRGGIEVGGVEYLNQGLEAVVVGEITRMEHHPNADKLWICEVNLGDRSTTIVTGAQNLLVGDRIPVALPGTTLPNGVHIEVSKLRGVESSGMLCSTEELHLDSGLGDPRSEGGILILEKETPLGATMDTVLGEGDCVLDLELYPNRPDCLGMVNVAREVASLTGEALHLPAWAEGSQGPDYPGDPKARIVLDDPGLCQRYAGLVVEDVNIEPSPEWMQKRLKAAGVRPISNIVDITNYIMLEMGQPLHAFDRDAIAGAVHVRRARAGEKLVTLDDIERELDPEMLLIADDEKALGLAGVMGGLNSEITDSTKRIFVESAHFSSVSIRRTSRRLGLRSEASNRFEKGVNSHGVAATLGRVAELVIQLGAGKPVGFVEQAGQLPEPAAVSLTVEKTNSLLGTALTEEEITGVLKRLRFPYQEKDRGYEVQIPTYRSDITIEEDLIEEVARLTGYDRIPTTLPQGDQTQGRRTPEQEFKRTLRHLLVGLGLNEVMTYSFTRPDADRQFGDMDQAIPLLNPLREELSVMRTALLPSIMEIAARNISRRNLDIRLFEMGSIYKSKERPLVRLPQEELHLAGVIWGKSSRHWLTPVTEYDFYTVKGILEEVAREFGLEFDYRLPDHQELTHPGRSADIYLNGVKIGLMGEIHPALGKEWELERALIFELAVTPLLEAGNRTIRAFSIPKFPAMQRDLAVVVPLEVSAQDVMKRIKELGGTLLVQVNIFDVYTGKPIPEDRKSLAFALKYQALDRTLKDEEVNALNQQVLEGIEKEFGAAWRK</sequence>
<evidence type="ECO:0000259" key="18">
    <source>
        <dbReference type="PROSITE" id="PS51447"/>
    </source>
</evidence>
<accession>A0A098AVW5</accession>
<dbReference type="Gene3D" id="2.40.50.140">
    <property type="entry name" value="Nucleic acid-binding proteins"/>
    <property type="match status" value="1"/>
</dbReference>
<feature type="binding site" evidence="15">
    <location>
        <position position="466"/>
    </location>
    <ligand>
        <name>Mg(2+)</name>
        <dbReference type="ChEBI" id="CHEBI:18420"/>
        <note>shared with alpha subunit</note>
    </ligand>
</feature>
<dbReference type="SUPFAM" id="SSF56037">
    <property type="entry name" value="PheT/TilS domain"/>
    <property type="match status" value="1"/>
</dbReference>
<dbReference type="Pfam" id="PF03484">
    <property type="entry name" value="B5"/>
    <property type="match status" value="1"/>
</dbReference>
<dbReference type="GO" id="GO:0000049">
    <property type="term" value="F:tRNA binding"/>
    <property type="evidence" value="ECO:0007669"/>
    <property type="project" value="UniProtKB-UniRule"/>
</dbReference>
<evidence type="ECO:0000256" key="7">
    <source>
        <dbReference type="ARBA" id="ARBA00022723"/>
    </source>
</evidence>
<gene>
    <name evidence="15" type="primary">pheT</name>
    <name evidence="20" type="ORF">DPCES_0370</name>
</gene>
<organism evidence="20">
    <name type="scientific">Desulfitobacterium hafniense</name>
    <name type="common">Desulfitobacterium frappieri</name>
    <dbReference type="NCBI Taxonomy" id="49338"/>
    <lineage>
        <taxon>Bacteria</taxon>
        <taxon>Bacillati</taxon>
        <taxon>Bacillota</taxon>
        <taxon>Clostridia</taxon>
        <taxon>Eubacteriales</taxon>
        <taxon>Desulfitobacteriaceae</taxon>
        <taxon>Desulfitobacterium</taxon>
    </lineage>
</organism>
<feature type="binding site" evidence="15">
    <location>
        <position position="469"/>
    </location>
    <ligand>
        <name>Mg(2+)</name>
        <dbReference type="ChEBI" id="CHEBI:18420"/>
        <note>shared with alpha subunit</note>
    </ligand>
</feature>
<dbReference type="EMBL" id="LK996017">
    <property type="protein sequence ID" value="CDX00257.1"/>
    <property type="molecule type" value="Genomic_DNA"/>
</dbReference>
<dbReference type="GO" id="GO:0140096">
    <property type="term" value="F:catalytic activity, acting on a protein"/>
    <property type="evidence" value="ECO:0007669"/>
    <property type="project" value="UniProtKB-ARBA"/>
</dbReference>
<dbReference type="InterPro" id="IPR009061">
    <property type="entry name" value="DNA-bd_dom_put_sf"/>
</dbReference>
<reference evidence="20" key="1">
    <citation type="submission" date="2014-07" db="EMBL/GenBank/DDBJ databases">
        <authorList>
            <person name="Hornung V.Bastian."/>
        </authorList>
    </citation>
    <scope>NUCLEOTIDE SEQUENCE</scope>
    <source>
        <strain evidence="20">PCE-S</strain>
    </source>
</reference>
<keyword evidence="4 15" id="KW-0963">Cytoplasm</keyword>
<feature type="domain" description="FDX-ACB" evidence="18">
    <location>
        <begin position="707"/>
        <end position="800"/>
    </location>
</feature>
<dbReference type="FunFam" id="3.30.56.10:FF:000002">
    <property type="entry name" value="Phenylalanine--tRNA ligase beta subunit"/>
    <property type="match status" value="1"/>
</dbReference>
<dbReference type="GO" id="GO:0005524">
    <property type="term" value="F:ATP binding"/>
    <property type="evidence" value="ECO:0007669"/>
    <property type="project" value="UniProtKB-UniRule"/>
</dbReference>
<dbReference type="NCBIfam" id="NF045760">
    <property type="entry name" value="YtpR"/>
    <property type="match status" value="1"/>
</dbReference>
<dbReference type="InterPro" id="IPR005121">
    <property type="entry name" value="Fdx_antiC-bd"/>
</dbReference>
<keyword evidence="7 15" id="KW-0479">Metal-binding</keyword>
<dbReference type="InterPro" id="IPR036690">
    <property type="entry name" value="Fdx_antiC-bd_sf"/>
</dbReference>
<dbReference type="GO" id="GO:0016740">
    <property type="term" value="F:transferase activity"/>
    <property type="evidence" value="ECO:0007669"/>
    <property type="project" value="UniProtKB-ARBA"/>
</dbReference>
<evidence type="ECO:0000256" key="2">
    <source>
        <dbReference type="ARBA" id="ARBA00008653"/>
    </source>
</evidence>
<comment type="subcellular location">
    <subcellularLocation>
        <location evidence="1 15">Cytoplasm</location>
    </subcellularLocation>
</comment>
<dbReference type="PANTHER" id="PTHR10947:SF0">
    <property type="entry name" value="PHENYLALANINE--TRNA LIGASE BETA SUBUNIT"/>
    <property type="match status" value="1"/>
</dbReference>
<keyword evidence="5 16" id="KW-0820">tRNA-binding</keyword>
<comment type="cofactor">
    <cofactor evidence="15">
        <name>Mg(2+)</name>
        <dbReference type="ChEBI" id="CHEBI:18420"/>
    </cofactor>
    <text evidence="15">Binds 2 magnesium ions per tetramer.</text>
</comment>
<dbReference type="PROSITE" id="PS51447">
    <property type="entry name" value="FDX_ACB"/>
    <property type="match status" value="1"/>
</dbReference>
<dbReference type="PATRIC" id="fig|49338.4.peg.393"/>
<evidence type="ECO:0000256" key="14">
    <source>
        <dbReference type="ARBA" id="ARBA00049255"/>
    </source>
</evidence>
<evidence type="ECO:0000256" key="9">
    <source>
        <dbReference type="ARBA" id="ARBA00022840"/>
    </source>
</evidence>
<dbReference type="CDD" id="cd02796">
    <property type="entry name" value="tRNA_bind_bactPheRS"/>
    <property type="match status" value="1"/>
</dbReference>